<proteinExistence type="predicted"/>
<comment type="caution">
    <text evidence="2">The sequence shown here is derived from an EMBL/GenBank/DDBJ whole genome shotgun (WGS) entry which is preliminary data.</text>
</comment>
<reference evidence="2" key="1">
    <citation type="submission" date="2019-03" db="EMBL/GenBank/DDBJ databases">
        <title>Long read genome sequence of the mycoparasitic Pythium oligandrum ATCC 38472 isolated from sugarbeet rhizosphere.</title>
        <authorList>
            <person name="Gaulin E."/>
        </authorList>
    </citation>
    <scope>NUCLEOTIDE SEQUENCE</scope>
    <source>
        <strain evidence="2">ATCC 38472_TT</strain>
    </source>
</reference>
<organism evidence="2 3">
    <name type="scientific">Pythium oligandrum</name>
    <name type="common">Mycoparasitic fungus</name>
    <dbReference type="NCBI Taxonomy" id="41045"/>
    <lineage>
        <taxon>Eukaryota</taxon>
        <taxon>Sar</taxon>
        <taxon>Stramenopiles</taxon>
        <taxon>Oomycota</taxon>
        <taxon>Peronosporomycetes</taxon>
        <taxon>Pythiales</taxon>
        <taxon>Pythiaceae</taxon>
        <taxon>Pythium</taxon>
    </lineage>
</organism>
<dbReference type="EMBL" id="SPLM01000037">
    <property type="protein sequence ID" value="TMW65630.1"/>
    <property type="molecule type" value="Genomic_DNA"/>
</dbReference>
<accession>A0A8K1CN36</accession>
<feature type="region of interest" description="Disordered" evidence="1">
    <location>
        <begin position="240"/>
        <end position="259"/>
    </location>
</feature>
<gene>
    <name evidence="2" type="ORF">Poli38472_008272</name>
</gene>
<dbReference type="AlphaFoldDB" id="A0A8K1CN36"/>
<sequence length="724" mass="82495">MMMRGLVCDFVLDDGCEHPEHRLFAAEYKRSNRSRAAKIVRCFPHCCPDHRGRSYCGSPLHVKITLDTDEGEPTLEEQSRLSGDLFVFGRFEEEEPSADDESLQYGQRIHRDEIVERDLAPHAVIWHPAEEIVGGGQELSSTNAESKRVFTLTGSGNGPFHWEYNWNSGTSKRARATLHHFRVYVFAPVAQRGRRATAKNTMWEVVGIATSPTFVFTVYRKHHDIANRMVYDMMEDEEELHEDEVEFEDEEETDDPMESLETDTQFVSSPVVDQGVLWHIQQRATVRRSTSFAILIRFGQMTDASWLSQHRNMMLELLSSYDAAPEHVLLHYVAHCVPSLVNALSPRICKASTQYPWLQRFSESKWERTTNLFGRVLCYIFTFERWNQLRAIVVAQACAALEDVQMQDVFVQWVASIGEEIDLFLRTQGTSLDAFSDDIVTAVLTEYQSDEDGDHDEDVQQMRQLLRNTSALGLYSFRDHLRRLRTHEQVSTPPRIDREDDENPPKWQGKWICRRISSSPCVKASIRRHSWPVKASDDANSSAQGTPGLGLLPVMLTSMVAFGLELQYETKDKEDADQRLEIRGLASPVGDIIARIRLDGIYQSLEDVVSPEWFAVFQMINGDDVTAWTARGKTSDEGFEVDLVSSVAGRQWVFAFHTEGVGDSPHRSSSAFVLSRQQQLRVSVRLDEALEASISSNNGAKEAHETQWEPRTRFAMSYCKVSSH</sequence>
<evidence type="ECO:0000313" key="3">
    <source>
        <dbReference type="Proteomes" id="UP000794436"/>
    </source>
</evidence>
<evidence type="ECO:0000313" key="2">
    <source>
        <dbReference type="EMBL" id="TMW65630.1"/>
    </source>
</evidence>
<evidence type="ECO:0000256" key="1">
    <source>
        <dbReference type="SAM" id="MobiDB-lite"/>
    </source>
</evidence>
<dbReference type="OrthoDB" id="99548at2759"/>
<protein>
    <submittedName>
        <fullName evidence="2">Uncharacterized protein</fullName>
    </submittedName>
</protein>
<dbReference type="Proteomes" id="UP000794436">
    <property type="component" value="Unassembled WGS sequence"/>
</dbReference>
<name>A0A8K1CN36_PYTOL</name>
<keyword evidence="3" id="KW-1185">Reference proteome</keyword>